<comment type="function">
    <text evidence="11">Catalyzes 2 different reactions between oxygen and the acireductone 1,2-dihydroxy-3-keto-5-methylthiopentene (DHK-MTPene) depending upon the metal bound in the active site. Fe-containing acireductone dioxygenase (Fe-ARD) produces formate and 2-keto-4-methylthiobutyrate (KMTB), the alpha-ketoacid precursor of methionine in the methionine recycle pathway. Ni-containing acireductone dioxygenase (Ni-ARD) produces methylthiopropionate, carbon monoxide and formate, and does not lie on the methionine recycle pathway.</text>
</comment>
<comment type="catalytic activity">
    <reaction evidence="1 11">
        <text>1,2-dihydroxy-5-(methylsulfanyl)pent-1-en-3-one + O2 = 4-methylsulfanyl-2-oxobutanoate + formate + 2 H(+)</text>
        <dbReference type="Rhea" id="RHEA:24504"/>
        <dbReference type="ChEBI" id="CHEBI:15378"/>
        <dbReference type="ChEBI" id="CHEBI:15379"/>
        <dbReference type="ChEBI" id="CHEBI:15740"/>
        <dbReference type="ChEBI" id="CHEBI:16723"/>
        <dbReference type="ChEBI" id="CHEBI:49252"/>
        <dbReference type="EC" id="1.13.11.54"/>
    </reaction>
</comment>
<evidence type="ECO:0000256" key="7">
    <source>
        <dbReference type="ARBA" id="ARBA00023002"/>
    </source>
</evidence>
<dbReference type="Gene3D" id="2.60.120.10">
    <property type="entry name" value="Jelly Rolls"/>
    <property type="match status" value="1"/>
</dbReference>
<feature type="binding site" evidence="11">
    <location>
        <position position="89"/>
    </location>
    <ligand>
        <name>Ni(2+)</name>
        <dbReference type="ChEBI" id="CHEBI:49786"/>
        <note>for nickel-dependent acireductone dioxygenase activity</note>
    </ligand>
</feature>
<keyword evidence="8 11" id="KW-0408">Iron</keyword>
<keyword evidence="2 11" id="KW-0963">Cytoplasm</keyword>
<dbReference type="InParanoid" id="A0A0C3F607"/>
<dbReference type="HOGENOM" id="CLU_090154_1_0_1"/>
<comment type="similarity">
    <text evidence="11">Belongs to the acireductone dioxygenase (ARD) family.</text>
</comment>
<dbReference type="SUPFAM" id="SSF51182">
    <property type="entry name" value="RmlC-like cupins"/>
    <property type="match status" value="1"/>
</dbReference>
<feature type="binding site" evidence="11">
    <location>
        <position position="89"/>
    </location>
    <ligand>
        <name>Fe(2+)</name>
        <dbReference type="ChEBI" id="CHEBI:29033"/>
        <note>for iron-dependent acireductone dioxygenase activity</note>
    </ligand>
</feature>
<organism evidence="12 13">
    <name type="scientific">Piloderma croceum (strain F 1598)</name>
    <dbReference type="NCBI Taxonomy" id="765440"/>
    <lineage>
        <taxon>Eukaryota</taxon>
        <taxon>Fungi</taxon>
        <taxon>Dikarya</taxon>
        <taxon>Basidiomycota</taxon>
        <taxon>Agaricomycotina</taxon>
        <taxon>Agaricomycetes</taxon>
        <taxon>Agaricomycetidae</taxon>
        <taxon>Atheliales</taxon>
        <taxon>Atheliaceae</taxon>
        <taxon>Piloderma</taxon>
    </lineage>
</organism>
<evidence type="ECO:0000313" key="13">
    <source>
        <dbReference type="Proteomes" id="UP000054166"/>
    </source>
</evidence>
<keyword evidence="5 11" id="KW-0479">Metal-binding</keyword>
<dbReference type="InterPro" id="IPR004313">
    <property type="entry name" value="ARD"/>
</dbReference>
<dbReference type="PANTHER" id="PTHR23418">
    <property type="entry name" value="ACIREDUCTONE DIOXYGENASE"/>
    <property type="match status" value="1"/>
</dbReference>
<evidence type="ECO:0000256" key="2">
    <source>
        <dbReference type="ARBA" id="ARBA00022490"/>
    </source>
</evidence>
<dbReference type="Pfam" id="PF03079">
    <property type="entry name" value="ARD"/>
    <property type="match status" value="1"/>
</dbReference>
<evidence type="ECO:0000256" key="4">
    <source>
        <dbReference type="ARBA" id="ARBA00022605"/>
    </source>
</evidence>
<name>A0A0C3F607_PILCF</name>
<dbReference type="STRING" id="765440.A0A0C3F607"/>
<reference evidence="12 13" key="1">
    <citation type="submission" date="2014-04" db="EMBL/GenBank/DDBJ databases">
        <authorList>
            <consortium name="DOE Joint Genome Institute"/>
            <person name="Kuo A."/>
            <person name="Tarkka M."/>
            <person name="Buscot F."/>
            <person name="Kohler A."/>
            <person name="Nagy L.G."/>
            <person name="Floudas D."/>
            <person name="Copeland A."/>
            <person name="Barry K.W."/>
            <person name="Cichocki N."/>
            <person name="Veneault-Fourrey C."/>
            <person name="LaButti K."/>
            <person name="Lindquist E.A."/>
            <person name="Lipzen A."/>
            <person name="Lundell T."/>
            <person name="Morin E."/>
            <person name="Murat C."/>
            <person name="Sun H."/>
            <person name="Tunlid A."/>
            <person name="Henrissat B."/>
            <person name="Grigoriev I.V."/>
            <person name="Hibbett D.S."/>
            <person name="Martin F."/>
            <person name="Nordberg H.P."/>
            <person name="Cantor M.N."/>
            <person name="Hua S.X."/>
        </authorList>
    </citation>
    <scope>NUCLEOTIDE SEQUENCE [LARGE SCALE GENOMIC DNA]</scope>
    <source>
        <strain evidence="12 13">F 1598</strain>
    </source>
</reference>
<comment type="subcellular location">
    <subcellularLocation>
        <location evidence="11">Cytoplasm</location>
    </subcellularLocation>
    <subcellularLocation>
        <location evidence="11">Nucleus</location>
    </subcellularLocation>
</comment>
<reference evidence="13" key="2">
    <citation type="submission" date="2015-01" db="EMBL/GenBank/DDBJ databases">
        <title>Evolutionary Origins and Diversification of the Mycorrhizal Mutualists.</title>
        <authorList>
            <consortium name="DOE Joint Genome Institute"/>
            <consortium name="Mycorrhizal Genomics Consortium"/>
            <person name="Kohler A."/>
            <person name="Kuo A."/>
            <person name="Nagy L.G."/>
            <person name="Floudas D."/>
            <person name="Copeland A."/>
            <person name="Barry K.W."/>
            <person name="Cichocki N."/>
            <person name="Veneault-Fourrey C."/>
            <person name="LaButti K."/>
            <person name="Lindquist E.A."/>
            <person name="Lipzen A."/>
            <person name="Lundell T."/>
            <person name="Morin E."/>
            <person name="Murat C."/>
            <person name="Riley R."/>
            <person name="Ohm R."/>
            <person name="Sun H."/>
            <person name="Tunlid A."/>
            <person name="Henrissat B."/>
            <person name="Grigoriev I.V."/>
            <person name="Hibbett D.S."/>
            <person name="Martin F."/>
        </authorList>
    </citation>
    <scope>NUCLEOTIDE SEQUENCE [LARGE SCALE GENOMIC DNA]</scope>
    <source>
        <strain evidence="13">F 1598</strain>
    </source>
</reference>
<keyword evidence="6 11" id="KW-0223">Dioxygenase</keyword>
<dbReference type="OrthoDB" id="1867259at2759"/>
<dbReference type="UniPathway" id="UPA00904">
    <property type="reaction ID" value="UER00878"/>
</dbReference>
<dbReference type="HAMAP" id="MF_03154">
    <property type="entry name" value="Salvage_MtnD_euk"/>
    <property type="match status" value="1"/>
</dbReference>
<keyword evidence="10 11" id="KW-0539">Nucleus</keyword>
<gene>
    <name evidence="11" type="primary">ADI1</name>
    <name evidence="12" type="ORF">PILCRDRAFT_13531</name>
</gene>
<dbReference type="EC" id="1.13.11.54" evidence="11"/>
<evidence type="ECO:0000256" key="9">
    <source>
        <dbReference type="ARBA" id="ARBA00023167"/>
    </source>
</evidence>
<feature type="binding site" evidence="11">
    <location>
        <position position="93"/>
    </location>
    <ligand>
        <name>Ni(2+)</name>
        <dbReference type="ChEBI" id="CHEBI:49786"/>
        <note>for nickel-dependent acireductone dioxygenase activity</note>
    </ligand>
</feature>
<keyword evidence="4 11" id="KW-0028">Amino-acid biosynthesis</keyword>
<evidence type="ECO:0000256" key="5">
    <source>
        <dbReference type="ARBA" id="ARBA00022723"/>
    </source>
</evidence>
<dbReference type="AlphaFoldDB" id="A0A0C3F607"/>
<evidence type="ECO:0000256" key="8">
    <source>
        <dbReference type="ARBA" id="ARBA00023004"/>
    </source>
</evidence>
<dbReference type="InterPro" id="IPR011051">
    <property type="entry name" value="RmlC_Cupin_sf"/>
</dbReference>
<dbReference type="GO" id="GO:0005634">
    <property type="term" value="C:nucleus"/>
    <property type="evidence" value="ECO:0007669"/>
    <property type="project" value="UniProtKB-SubCell"/>
</dbReference>
<dbReference type="Proteomes" id="UP000054166">
    <property type="component" value="Unassembled WGS sequence"/>
</dbReference>
<evidence type="ECO:0000256" key="6">
    <source>
        <dbReference type="ARBA" id="ARBA00022964"/>
    </source>
</evidence>
<protein>
    <recommendedName>
        <fullName evidence="11">Acireductone dioxygenase</fullName>
    </recommendedName>
    <alternativeName>
        <fullName evidence="11">Acireductone dioxygenase (Fe(2+)-requiring)</fullName>
        <shortName evidence="11">ARD'</shortName>
        <shortName evidence="11">Fe-ARD</shortName>
        <ecNumber evidence="11">1.13.11.54</ecNumber>
    </alternativeName>
    <alternativeName>
        <fullName evidence="11">Acireductone dioxygenase (Ni(2+)-requiring)</fullName>
        <shortName evidence="11">ARD</shortName>
        <shortName evidence="11">Ni-ARD</shortName>
        <ecNumber evidence="11">1.13.11.53</ecNumber>
    </alternativeName>
</protein>
<feature type="binding site" evidence="11">
    <location>
        <position position="93"/>
    </location>
    <ligand>
        <name>Fe(2+)</name>
        <dbReference type="ChEBI" id="CHEBI:29033"/>
        <note>for iron-dependent acireductone dioxygenase activity</note>
    </ligand>
</feature>
<dbReference type="PANTHER" id="PTHR23418:SF0">
    <property type="entry name" value="ACIREDUCTONE DIOXYGENASE"/>
    <property type="match status" value="1"/>
</dbReference>
<evidence type="ECO:0000256" key="1">
    <source>
        <dbReference type="ARBA" id="ARBA00000428"/>
    </source>
</evidence>
<dbReference type="InterPro" id="IPR014710">
    <property type="entry name" value="RmlC-like_jellyroll"/>
</dbReference>
<dbReference type="FunCoup" id="A0A0C3F607">
    <property type="interactions" value="84"/>
</dbReference>
<sequence length="183" mass="21237">MRAYYFDNIPGDQRLPHDSGNSVSNETLRALHVLHWSISIDDTGSWEHQIDGVAKERGYKNRDIINVTKKALGDMYETKLKGFFEEHMHEDEEIRYMLSGRGYFDIREHSTEAWIRVQLTPGDLLVLPAGIYHRFTLDENNAAKAMRLFKDEPKWIPHNRGVDTDANTYRENYVQSLKGNPAV</sequence>
<keyword evidence="7 11" id="KW-0560">Oxidoreductase</keyword>
<comment type="cofactor">
    <cofactor evidence="11">
        <name>Fe(2+)</name>
        <dbReference type="ChEBI" id="CHEBI:29033"/>
    </cofactor>
    <cofactor evidence="11">
        <name>Ni(2+)</name>
        <dbReference type="ChEBI" id="CHEBI:49786"/>
    </cofactor>
    <text evidence="11">Binds either 1 Fe or Ni cation per monomer. Iron-binding promotes an acireductone dioxygenase reaction producing 2-keto-4-methylthiobutyrate, while nickel-binding promotes an acireductone dioxygenase reaction producing 3-(methylsulfanyl)propanoate.</text>
</comment>
<dbReference type="GO" id="GO:0019509">
    <property type="term" value="P:L-methionine salvage from methylthioadenosine"/>
    <property type="evidence" value="ECO:0007669"/>
    <property type="project" value="UniProtKB-UniRule"/>
</dbReference>
<dbReference type="FunFam" id="2.60.120.10:FF:000099">
    <property type="entry name" value="1,2-dihydroxy-3-keto-5-methylthiopentene dioxygenase"/>
    <property type="match status" value="1"/>
</dbReference>
<evidence type="ECO:0000256" key="11">
    <source>
        <dbReference type="HAMAP-Rule" id="MF_03154"/>
    </source>
</evidence>
<dbReference type="GO" id="GO:0010309">
    <property type="term" value="F:acireductone dioxygenase [iron(II)-requiring] activity"/>
    <property type="evidence" value="ECO:0007669"/>
    <property type="project" value="UniProtKB-UniRule"/>
</dbReference>
<dbReference type="GO" id="GO:0010308">
    <property type="term" value="F:acireductone dioxygenase (Ni2+-requiring) activity"/>
    <property type="evidence" value="ECO:0007669"/>
    <property type="project" value="UniProtKB-UniRule"/>
</dbReference>
<dbReference type="InterPro" id="IPR027496">
    <property type="entry name" value="ARD_euk"/>
</dbReference>
<proteinExistence type="inferred from homology"/>
<feature type="binding site" evidence="11">
    <location>
        <position position="87"/>
    </location>
    <ligand>
        <name>Fe(2+)</name>
        <dbReference type="ChEBI" id="CHEBI:29033"/>
        <note>for iron-dependent acireductone dioxygenase activity</note>
    </ligand>
</feature>
<dbReference type="EMBL" id="KN833046">
    <property type="protein sequence ID" value="KIM75444.1"/>
    <property type="molecule type" value="Genomic_DNA"/>
</dbReference>
<dbReference type="EC" id="1.13.11.53" evidence="11"/>
<keyword evidence="9 11" id="KW-0486">Methionine biosynthesis</keyword>
<comment type="pathway">
    <text evidence="11">Amino-acid biosynthesis; L-methionine biosynthesis via salvage pathway; L-methionine from S-methyl-5-thio-alpha-D-ribose 1-phosphate: step 5/6.</text>
</comment>
<keyword evidence="13" id="KW-1185">Reference proteome</keyword>
<dbReference type="GO" id="GO:0016151">
    <property type="term" value="F:nickel cation binding"/>
    <property type="evidence" value="ECO:0007669"/>
    <property type="project" value="UniProtKB-UniRule"/>
</dbReference>
<evidence type="ECO:0000256" key="3">
    <source>
        <dbReference type="ARBA" id="ARBA00022596"/>
    </source>
</evidence>
<accession>A0A0C3F607</accession>
<keyword evidence="3 11" id="KW-0533">Nickel</keyword>
<dbReference type="CDD" id="cd02232">
    <property type="entry name" value="cupin_ARD"/>
    <property type="match status" value="1"/>
</dbReference>
<evidence type="ECO:0000256" key="10">
    <source>
        <dbReference type="ARBA" id="ARBA00023242"/>
    </source>
</evidence>
<feature type="binding site" evidence="11">
    <location>
        <position position="133"/>
    </location>
    <ligand>
        <name>Ni(2+)</name>
        <dbReference type="ChEBI" id="CHEBI:49786"/>
        <note>for nickel-dependent acireductone dioxygenase activity</note>
    </ligand>
</feature>
<evidence type="ECO:0000313" key="12">
    <source>
        <dbReference type="EMBL" id="KIM75444.1"/>
    </source>
</evidence>
<dbReference type="GO" id="GO:0005737">
    <property type="term" value="C:cytoplasm"/>
    <property type="evidence" value="ECO:0007669"/>
    <property type="project" value="UniProtKB-SubCell"/>
</dbReference>
<feature type="binding site" evidence="11">
    <location>
        <position position="133"/>
    </location>
    <ligand>
        <name>Fe(2+)</name>
        <dbReference type="ChEBI" id="CHEBI:29033"/>
        <note>for iron-dependent acireductone dioxygenase activity</note>
    </ligand>
</feature>
<feature type="binding site" evidence="11">
    <location>
        <position position="87"/>
    </location>
    <ligand>
        <name>Ni(2+)</name>
        <dbReference type="ChEBI" id="CHEBI:49786"/>
        <note>for nickel-dependent acireductone dioxygenase activity</note>
    </ligand>
</feature>
<comment type="catalytic activity">
    <reaction evidence="11">
        <text>1,2-dihydroxy-5-(methylsulfanyl)pent-1-en-3-one + O2 = 3-(methylsulfanyl)propanoate + CO + formate + 2 H(+)</text>
        <dbReference type="Rhea" id="RHEA:14161"/>
        <dbReference type="ChEBI" id="CHEBI:15378"/>
        <dbReference type="ChEBI" id="CHEBI:15379"/>
        <dbReference type="ChEBI" id="CHEBI:15740"/>
        <dbReference type="ChEBI" id="CHEBI:17245"/>
        <dbReference type="ChEBI" id="CHEBI:49016"/>
        <dbReference type="ChEBI" id="CHEBI:49252"/>
        <dbReference type="EC" id="1.13.11.53"/>
    </reaction>
</comment>
<dbReference type="GO" id="GO:0005506">
    <property type="term" value="F:iron ion binding"/>
    <property type="evidence" value="ECO:0007669"/>
    <property type="project" value="UniProtKB-UniRule"/>
</dbReference>